<reference evidence="2" key="1">
    <citation type="submission" date="2023-02" db="EMBL/GenBank/DDBJ databases">
        <authorList>
            <person name="Palmer J.M."/>
        </authorList>
    </citation>
    <scope>NUCLEOTIDE SEQUENCE</scope>
    <source>
        <strain evidence="2">FW57</strain>
    </source>
</reference>
<feature type="region of interest" description="Disordered" evidence="1">
    <location>
        <begin position="76"/>
        <end position="96"/>
    </location>
</feature>
<accession>A0AAD4HXZ9</accession>
<dbReference type="EMBL" id="JAHCVI010000001">
    <property type="protein sequence ID" value="KAG7291574.1"/>
    <property type="molecule type" value="Genomic_DNA"/>
</dbReference>
<organism evidence="2 3">
    <name type="scientific">Staphylotrichum longicolle</name>
    <dbReference type="NCBI Taxonomy" id="669026"/>
    <lineage>
        <taxon>Eukaryota</taxon>
        <taxon>Fungi</taxon>
        <taxon>Dikarya</taxon>
        <taxon>Ascomycota</taxon>
        <taxon>Pezizomycotina</taxon>
        <taxon>Sordariomycetes</taxon>
        <taxon>Sordariomycetidae</taxon>
        <taxon>Sordariales</taxon>
        <taxon>Chaetomiaceae</taxon>
        <taxon>Staphylotrichum</taxon>
    </lineage>
</organism>
<comment type="caution">
    <text evidence="2">The sequence shown here is derived from an EMBL/GenBank/DDBJ whole genome shotgun (WGS) entry which is preliminary data.</text>
</comment>
<keyword evidence="3" id="KW-1185">Reference proteome</keyword>
<evidence type="ECO:0000313" key="3">
    <source>
        <dbReference type="Proteomes" id="UP001197093"/>
    </source>
</evidence>
<gene>
    <name evidence="2" type="ORF">NEMBOFW57_001593</name>
</gene>
<sequence length="273" mass="29317">MTIGNTENGNGELRMRFRQDGCSLAQMGLSTARRLTINCPANPGSIVMVVQRALARVERVRRGRLGRHLRRARYAVPSDSVDGDDDEEEALPSPPATLGEVVTVRSVVSSHVDVNVGVKLEADDVTSLADGAGVVLAGTDSVSSHDVELAISGAEAETVLFEVCVDPMSDPGVLMSDPGVVEMEVYPGGVLVVTAGPDVVTPVPEMTGQDARFPSLTRRGKPQFHHYRSARGYWSSTADMVRCYSEDRGQCRYLPIPSSGAQRSPPSRTLDPR</sequence>
<dbReference type="AlphaFoldDB" id="A0AAD4HXZ9"/>
<proteinExistence type="predicted"/>
<dbReference type="Proteomes" id="UP001197093">
    <property type="component" value="Unassembled WGS sequence"/>
</dbReference>
<feature type="region of interest" description="Disordered" evidence="1">
    <location>
        <begin position="254"/>
        <end position="273"/>
    </location>
</feature>
<name>A0AAD4HXZ9_9PEZI</name>
<evidence type="ECO:0000256" key="1">
    <source>
        <dbReference type="SAM" id="MobiDB-lite"/>
    </source>
</evidence>
<evidence type="ECO:0000313" key="2">
    <source>
        <dbReference type="EMBL" id="KAG7291574.1"/>
    </source>
</evidence>
<feature type="compositionally biased region" description="Acidic residues" evidence="1">
    <location>
        <begin position="81"/>
        <end position="90"/>
    </location>
</feature>
<protein>
    <submittedName>
        <fullName evidence="2">Uncharacterized protein</fullName>
    </submittedName>
</protein>